<evidence type="ECO:0000256" key="7">
    <source>
        <dbReference type="ARBA" id="ARBA00023136"/>
    </source>
</evidence>
<dbReference type="CDD" id="cd17324">
    <property type="entry name" value="MFS_NepI_like"/>
    <property type="match status" value="1"/>
</dbReference>
<dbReference type="RefSeq" id="WP_379872600.1">
    <property type="nucleotide sequence ID" value="NZ_JBHTBH010000009.1"/>
</dbReference>
<comment type="caution">
    <text evidence="11">The sequence shown here is derived from an EMBL/GenBank/DDBJ whole genome shotgun (WGS) entry which is preliminary data.</text>
</comment>
<keyword evidence="5 9" id="KW-0812">Transmembrane</keyword>
<proteinExistence type="inferred from homology"/>
<evidence type="ECO:0000256" key="2">
    <source>
        <dbReference type="ARBA" id="ARBA00008335"/>
    </source>
</evidence>
<dbReference type="Proteomes" id="UP001596540">
    <property type="component" value="Unassembled WGS sequence"/>
</dbReference>
<comment type="subcellular location">
    <subcellularLocation>
        <location evidence="1">Cell membrane</location>
        <topology evidence="1">Multi-pass membrane protein</topology>
    </subcellularLocation>
</comment>
<reference evidence="12" key="1">
    <citation type="journal article" date="2019" name="Int. J. Syst. Evol. Microbiol.">
        <title>The Global Catalogue of Microorganisms (GCM) 10K type strain sequencing project: providing services to taxonomists for standard genome sequencing and annotation.</title>
        <authorList>
            <consortium name="The Broad Institute Genomics Platform"/>
            <consortium name="The Broad Institute Genome Sequencing Center for Infectious Disease"/>
            <person name="Wu L."/>
            <person name="Ma J."/>
        </authorList>
    </citation>
    <scope>NUCLEOTIDE SEQUENCE [LARGE SCALE GENOMIC DNA]</scope>
    <source>
        <strain evidence="12">CGMCC 4.7382</strain>
    </source>
</reference>
<evidence type="ECO:0000256" key="5">
    <source>
        <dbReference type="ARBA" id="ARBA00022692"/>
    </source>
</evidence>
<keyword evidence="12" id="KW-1185">Reference proteome</keyword>
<feature type="transmembrane region" description="Helical" evidence="9">
    <location>
        <begin position="62"/>
        <end position="82"/>
    </location>
</feature>
<feature type="transmembrane region" description="Helical" evidence="9">
    <location>
        <begin position="119"/>
        <end position="141"/>
    </location>
</feature>
<organism evidence="11 12">
    <name type="scientific">Marinactinospora rubrisoli</name>
    <dbReference type="NCBI Taxonomy" id="2715399"/>
    <lineage>
        <taxon>Bacteria</taxon>
        <taxon>Bacillati</taxon>
        <taxon>Actinomycetota</taxon>
        <taxon>Actinomycetes</taxon>
        <taxon>Streptosporangiales</taxon>
        <taxon>Nocardiopsidaceae</taxon>
        <taxon>Marinactinospora</taxon>
    </lineage>
</organism>
<feature type="transmembrane region" description="Helical" evidence="9">
    <location>
        <begin position="265"/>
        <end position="287"/>
    </location>
</feature>
<feature type="region of interest" description="Disordered" evidence="8">
    <location>
        <begin position="1"/>
        <end position="20"/>
    </location>
</feature>
<evidence type="ECO:0000259" key="10">
    <source>
        <dbReference type="PROSITE" id="PS50850"/>
    </source>
</evidence>
<evidence type="ECO:0000256" key="3">
    <source>
        <dbReference type="ARBA" id="ARBA00022448"/>
    </source>
</evidence>
<dbReference type="InterPro" id="IPR036259">
    <property type="entry name" value="MFS_trans_sf"/>
</dbReference>
<feature type="transmembrane region" description="Helical" evidence="9">
    <location>
        <begin position="153"/>
        <end position="174"/>
    </location>
</feature>
<protein>
    <submittedName>
        <fullName evidence="11">MFS transporter</fullName>
    </submittedName>
</protein>
<keyword evidence="3" id="KW-0813">Transport</keyword>
<feature type="transmembrane region" description="Helical" evidence="9">
    <location>
        <begin position="381"/>
        <end position="405"/>
    </location>
</feature>
<evidence type="ECO:0000256" key="4">
    <source>
        <dbReference type="ARBA" id="ARBA00022475"/>
    </source>
</evidence>
<dbReference type="Pfam" id="PF07690">
    <property type="entry name" value="MFS_1"/>
    <property type="match status" value="1"/>
</dbReference>
<dbReference type="EMBL" id="JBHTBH010000009">
    <property type="protein sequence ID" value="MFC7329959.1"/>
    <property type="molecule type" value="Genomic_DNA"/>
</dbReference>
<feature type="transmembrane region" description="Helical" evidence="9">
    <location>
        <begin position="357"/>
        <end position="375"/>
    </location>
</feature>
<feature type="domain" description="Major facilitator superfamily (MFS) profile" evidence="10">
    <location>
        <begin position="28"/>
        <end position="411"/>
    </location>
</feature>
<dbReference type="SUPFAM" id="SSF103473">
    <property type="entry name" value="MFS general substrate transporter"/>
    <property type="match status" value="1"/>
</dbReference>
<dbReference type="PANTHER" id="PTHR43271">
    <property type="entry name" value="BLL2771 PROTEIN"/>
    <property type="match status" value="1"/>
</dbReference>
<accession>A0ABW2KL96</accession>
<feature type="transmembrane region" description="Helical" evidence="9">
    <location>
        <begin position="325"/>
        <end position="345"/>
    </location>
</feature>
<dbReference type="InterPro" id="IPR020846">
    <property type="entry name" value="MFS_dom"/>
</dbReference>
<dbReference type="PROSITE" id="PS50850">
    <property type="entry name" value="MFS"/>
    <property type="match status" value="1"/>
</dbReference>
<evidence type="ECO:0000313" key="12">
    <source>
        <dbReference type="Proteomes" id="UP001596540"/>
    </source>
</evidence>
<keyword evidence="7 9" id="KW-0472">Membrane</keyword>
<name>A0ABW2KL96_9ACTN</name>
<sequence length="411" mass="42063">MTETRSSDATGLRPWSGHRAGTGGHRRIVVAMTAAGIATFAQLYSVQAVLPGLAATFDASAARVALTVSMATGGLAAFVLFWSGIADRFGRVRVMAVALALSTVLGVLAPFAPDLATLVALRAVQGAALGGLPAVAMAYLAEEIHPGHLGRAAGVYIAGNTVGGMAGRLLAGAVADLGGWRWGVAADAALGALTLVVFLAAIPRPRGFRPRRRERGGPGLARRVAASVTDPGLVALYCQGLFLMGAFVTVYNFLGFRLLGAPFGLPQAVVALLFVAYLAGTVSSAVAGRVIERVGRYPVLLASVAVMVAGVLALLPGTLAAVVPGLVVLTFGFFAAHTTASAWVGHRAAPAVRAQASALYTLGYYVGSSLFGWLGGVCYDRFGWCGVVGYVLALCAAAALSGLGLRFRREP</sequence>
<dbReference type="Gene3D" id="1.20.1250.20">
    <property type="entry name" value="MFS general substrate transporter like domains"/>
    <property type="match status" value="1"/>
</dbReference>
<keyword evidence="6 9" id="KW-1133">Transmembrane helix</keyword>
<feature type="transmembrane region" description="Helical" evidence="9">
    <location>
        <begin position="28"/>
        <end position="50"/>
    </location>
</feature>
<evidence type="ECO:0000256" key="9">
    <source>
        <dbReference type="SAM" id="Phobius"/>
    </source>
</evidence>
<evidence type="ECO:0000313" key="11">
    <source>
        <dbReference type="EMBL" id="MFC7329959.1"/>
    </source>
</evidence>
<evidence type="ECO:0000256" key="8">
    <source>
        <dbReference type="SAM" id="MobiDB-lite"/>
    </source>
</evidence>
<feature type="transmembrane region" description="Helical" evidence="9">
    <location>
        <begin position="180"/>
        <end position="202"/>
    </location>
</feature>
<evidence type="ECO:0000256" key="1">
    <source>
        <dbReference type="ARBA" id="ARBA00004651"/>
    </source>
</evidence>
<comment type="similarity">
    <text evidence="2">Belongs to the major facilitator superfamily.</text>
</comment>
<dbReference type="PANTHER" id="PTHR43271:SF1">
    <property type="entry name" value="INNER MEMBRANE TRANSPORT PROTEIN YNFM"/>
    <property type="match status" value="1"/>
</dbReference>
<feature type="transmembrane region" description="Helical" evidence="9">
    <location>
        <begin position="299"/>
        <end position="319"/>
    </location>
</feature>
<feature type="transmembrane region" description="Helical" evidence="9">
    <location>
        <begin position="94"/>
        <end position="113"/>
    </location>
</feature>
<dbReference type="InterPro" id="IPR011701">
    <property type="entry name" value="MFS"/>
</dbReference>
<gene>
    <name evidence="11" type="ORF">ACFQRF_19685</name>
</gene>
<feature type="transmembrane region" description="Helical" evidence="9">
    <location>
        <begin position="232"/>
        <end position="253"/>
    </location>
</feature>
<keyword evidence="4" id="KW-1003">Cell membrane</keyword>
<evidence type="ECO:0000256" key="6">
    <source>
        <dbReference type="ARBA" id="ARBA00022989"/>
    </source>
</evidence>